<dbReference type="Gene3D" id="1.25.40.20">
    <property type="entry name" value="Ankyrin repeat-containing domain"/>
    <property type="match status" value="1"/>
</dbReference>
<sequence>MAEHLLTNGAADDVGTASHHGRTPLLCALAPSSKDKSEEMAVRITARLPTGGASARVVTSEDWMPLHAVASRAHHYDPTAREQLVRLAHELIRRGAPLSAEPALLRDVTVTPDRLDGAWGFRIEGLAKSMGQGNDAATRGDGGPGNAVPDTTPLAWAIRTGAMDLVQVILDSLQSSIEDRLE</sequence>
<dbReference type="AlphaFoldDB" id="A0AAW0RB64"/>
<accession>A0AAW0RB64</accession>
<reference evidence="1 2" key="1">
    <citation type="submission" date="2023-01" db="EMBL/GenBank/DDBJ databases">
        <title>Analysis of 21 Apiospora genomes using comparative genomics revels a genus with tremendous synthesis potential of carbohydrate active enzymes and secondary metabolites.</title>
        <authorList>
            <person name="Sorensen T."/>
        </authorList>
    </citation>
    <scope>NUCLEOTIDE SEQUENCE [LARGE SCALE GENOMIC DNA]</scope>
    <source>
        <strain evidence="1 2">CBS 117206</strain>
    </source>
</reference>
<protein>
    <recommendedName>
        <fullName evidence="3">Ankyrin repeat-containing protein</fullName>
    </recommendedName>
</protein>
<dbReference type="InterPro" id="IPR036770">
    <property type="entry name" value="Ankyrin_rpt-contain_sf"/>
</dbReference>
<proteinExistence type="predicted"/>
<comment type="caution">
    <text evidence="1">The sequence shown here is derived from an EMBL/GenBank/DDBJ whole genome shotgun (WGS) entry which is preliminary data.</text>
</comment>
<gene>
    <name evidence="1" type="ORF">PG999_000189</name>
</gene>
<evidence type="ECO:0000313" key="2">
    <source>
        <dbReference type="Proteomes" id="UP001392437"/>
    </source>
</evidence>
<evidence type="ECO:0000313" key="1">
    <source>
        <dbReference type="EMBL" id="KAK8132016.1"/>
    </source>
</evidence>
<dbReference type="EMBL" id="JAQQWP010000001">
    <property type="protein sequence ID" value="KAK8132016.1"/>
    <property type="molecule type" value="Genomic_DNA"/>
</dbReference>
<name>A0AAW0RB64_9PEZI</name>
<dbReference type="SUPFAM" id="SSF48403">
    <property type="entry name" value="Ankyrin repeat"/>
    <property type="match status" value="1"/>
</dbReference>
<keyword evidence="2" id="KW-1185">Reference proteome</keyword>
<organism evidence="1 2">
    <name type="scientific">Apiospora kogelbergensis</name>
    <dbReference type="NCBI Taxonomy" id="1337665"/>
    <lineage>
        <taxon>Eukaryota</taxon>
        <taxon>Fungi</taxon>
        <taxon>Dikarya</taxon>
        <taxon>Ascomycota</taxon>
        <taxon>Pezizomycotina</taxon>
        <taxon>Sordariomycetes</taxon>
        <taxon>Xylariomycetidae</taxon>
        <taxon>Amphisphaeriales</taxon>
        <taxon>Apiosporaceae</taxon>
        <taxon>Apiospora</taxon>
    </lineage>
</organism>
<evidence type="ECO:0008006" key="3">
    <source>
        <dbReference type="Google" id="ProtNLM"/>
    </source>
</evidence>
<dbReference type="Proteomes" id="UP001392437">
    <property type="component" value="Unassembled WGS sequence"/>
</dbReference>